<dbReference type="Proteomes" id="UP000769780">
    <property type="component" value="Unassembled WGS sequence"/>
</dbReference>
<keyword evidence="1" id="KW-1133">Transmembrane helix</keyword>
<sequence>MFKRNWSLFLINILLSFIFFFISADEYTLLHYINMVFYICFLYVIIFLIQYTMKGGFFDGITFGFRRFHHKLFNKNDYMEEWRDKPLPSEKIQPSVYHMIIFQSISLILVLILLLGLYYFVL</sequence>
<gene>
    <name evidence="3" type="ORF">H0185_12030</name>
</gene>
<protein>
    <submittedName>
        <fullName evidence="3">DUF3899 domain-containing protein</fullName>
    </submittedName>
</protein>
<dbReference type="RefSeq" id="WP_221873734.1">
    <property type="nucleotide sequence ID" value="NZ_JACWFH010000012.1"/>
</dbReference>
<keyword evidence="4" id="KW-1185">Reference proteome</keyword>
<feature type="domain" description="DUF3899" evidence="2">
    <location>
        <begin position="33"/>
        <end position="114"/>
    </location>
</feature>
<dbReference type="InterPro" id="IPR025007">
    <property type="entry name" value="DUF3899"/>
</dbReference>
<evidence type="ECO:0000313" key="3">
    <source>
        <dbReference type="EMBL" id="MBY0097526.1"/>
    </source>
</evidence>
<keyword evidence="1" id="KW-0472">Membrane</keyword>
<dbReference type="EMBL" id="JACWFH010000012">
    <property type="protein sequence ID" value="MBY0097526.1"/>
    <property type="molecule type" value="Genomic_DNA"/>
</dbReference>
<organism evidence="3 4">
    <name type="scientific">Mesobacillus maritimus</name>
    <dbReference type="NCBI Taxonomy" id="1643336"/>
    <lineage>
        <taxon>Bacteria</taxon>
        <taxon>Bacillati</taxon>
        <taxon>Bacillota</taxon>
        <taxon>Bacilli</taxon>
        <taxon>Bacillales</taxon>
        <taxon>Bacillaceae</taxon>
        <taxon>Mesobacillus</taxon>
    </lineage>
</organism>
<comment type="caution">
    <text evidence="3">The sequence shown here is derived from an EMBL/GenBank/DDBJ whole genome shotgun (WGS) entry which is preliminary data.</text>
</comment>
<evidence type="ECO:0000259" key="2">
    <source>
        <dbReference type="Pfam" id="PF13038"/>
    </source>
</evidence>
<feature type="transmembrane region" description="Helical" evidence="1">
    <location>
        <begin position="36"/>
        <end position="53"/>
    </location>
</feature>
<dbReference type="Pfam" id="PF13038">
    <property type="entry name" value="DUF3899"/>
    <property type="match status" value="1"/>
</dbReference>
<evidence type="ECO:0000313" key="4">
    <source>
        <dbReference type="Proteomes" id="UP000769780"/>
    </source>
</evidence>
<feature type="transmembrane region" description="Helical" evidence="1">
    <location>
        <begin position="96"/>
        <end position="121"/>
    </location>
</feature>
<reference evidence="3 4" key="1">
    <citation type="submission" date="2020-07" db="EMBL/GenBank/DDBJ databases">
        <title>Fungal Genomes of the International Space Station.</title>
        <authorList>
            <person name="Seuylemezian A."/>
            <person name="Singh N.K."/>
            <person name="Wood J."/>
            <person name="Venkateswaran K."/>
        </authorList>
    </citation>
    <scope>NUCLEOTIDE SEQUENCE [LARGE SCALE GENOMIC DNA]</scope>
    <source>
        <strain evidence="3 4">PL-B2</strain>
    </source>
</reference>
<proteinExistence type="predicted"/>
<feature type="transmembrane region" description="Helical" evidence="1">
    <location>
        <begin position="6"/>
        <end position="24"/>
    </location>
</feature>
<keyword evidence="1" id="KW-0812">Transmembrane</keyword>
<accession>A0ABS7K5I9</accession>
<name>A0ABS7K5I9_9BACI</name>
<evidence type="ECO:0000256" key="1">
    <source>
        <dbReference type="SAM" id="Phobius"/>
    </source>
</evidence>